<accession>A0A147J397</accession>
<dbReference type="Proteomes" id="UP000074072">
    <property type="component" value="Unassembled WGS sequence"/>
</dbReference>
<evidence type="ECO:0000313" key="1">
    <source>
        <dbReference type="EMBL" id="KTW03328.1"/>
    </source>
</evidence>
<dbReference type="PATRIC" id="fig|33051.4.peg.48"/>
<organism evidence="1 2">
    <name type="scientific">Sphingomonas sanguinis</name>
    <dbReference type="NCBI Taxonomy" id="33051"/>
    <lineage>
        <taxon>Bacteria</taxon>
        <taxon>Pseudomonadati</taxon>
        <taxon>Pseudomonadota</taxon>
        <taxon>Alphaproteobacteria</taxon>
        <taxon>Sphingomonadales</taxon>
        <taxon>Sphingomonadaceae</taxon>
        <taxon>Sphingomonas</taxon>
    </lineage>
</organism>
<dbReference type="EMBL" id="LDTE01000001">
    <property type="protein sequence ID" value="KTW03328.1"/>
    <property type="molecule type" value="Genomic_DNA"/>
</dbReference>
<reference evidence="1 2" key="1">
    <citation type="journal article" date="2016" name="Front. Microbiol.">
        <title>Genomic Resource of Rice Seed Associated Bacteria.</title>
        <authorList>
            <person name="Midha S."/>
            <person name="Bansal K."/>
            <person name="Sharma S."/>
            <person name="Kumar N."/>
            <person name="Patil P.P."/>
            <person name="Chaudhry V."/>
            <person name="Patil P.B."/>
        </authorList>
    </citation>
    <scope>NUCLEOTIDE SEQUENCE [LARGE SCALE GENOMIC DNA]</scope>
    <source>
        <strain evidence="1 2">SB4</strain>
    </source>
</reference>
<dbReference type="OrthoDB" id="5402191at2"/>
<comment type="caution">
    <text evidence="1">The sequence shown here is derived from an EMBL/GenBank/DDBJ whole genome shotgun (WGS) entry which is preliminary data.</text>
</comment>
<dbReference type="PROSITE" id="PS51257">
    <property type="entry name" value="PROKAR_LIPOPROTEIN"/>
    <property type="match status" value="1"/>
</dbReference>
<protein>
    <submittedName>
        <fullName evidence="1">Lipoprotein</fullName>
    </submittedName>
</protein>
<keyword evidence="1" id="KW-0449">Lipoprotein</keyword>
<proteinExistence type="predicted"/>
<gene>
    <name evidence="1" type="ORF">SB4_00245</name>
</gene>
<name>A0A147J397_9SPHN</name>
<dbReference type="AlphaFoldDB" id="A0A147J397"/>
<sequence length="130" mass="13266">MSMRTSDVRWLAGALALAGCSGGQGDEQTAAANTSSAPQNPGLAIECALSGAQNFARDCTVEQSASADGAILTVRHPDGGFRRLRVAQDGRGVAAADGSVPAQVRVAGDNQIEVQLGDDRYRLPATVGTP</sequence>
<evidence type="ECO:0000313" key="2">
    <source>
        <dbReference type="Proteomes" id="UP000074072"/>
    </source>
</evidence>